<evidence type="ECO:0000256" key="2">
    <source>
        <dbReference type="ARBA" id="ARBA00022692"/>
    </source>
</evidence>
<keyword evidence="4 5" id="KW-0472">Membrane</keyword>
<reference evidence="7 8" key="1">
    <citation type="submission" date="2018-06" db="EMBL/GenBank/DDBJ databases">
        <authorList>
            <consortium name="Pathogen Informatics"/>
            <person name="Doyle S."/>
        </authorList>
    </citation>
    <scope>NUCLEOTIDE SEQUENCE [LARGE SCALE GENOMIC DNA]</scope>
    <source>
        <strain evidence="7 8">NCTC10742</strain>
    </source>
</reference>
<name>A0A378SSE2_9MYCO</name>
<evidence type="ECO:0000313" key="8">
    <source>
        <dbReference type="Proteomes" id="UP000254291"/>
    </source>
</evidence>
<comment type="subcellular location">
    <subcellularLocation>
        <location evidence="1">Membrane</location>
        <topology evidence="1">Multi-pass membrane protein</topology>
    </subcellularLocation>
</comment>
<dbReference type="Proteomes" id="UP000254291">
    <property type="component" value="Unassembled WGS sequence"/>
</dbReference>
<accession>A0A378SSE2</accession>
<sequence length="465" mass="49730">MNPHELEQGRHQTTFVAAVPKDGEAHATRTTDRVRSFGVYVAALPRVCRSTATDFRKNDRAFALLTVGAIALVVIPDLITYLMVEHSPVLPPGEAQTSSDLPLAQLASLGGSAVLLALTAVVAAMRGHPDRDVTGLFVLLLAVNVPFLVSPQVPPPADLPKILLANLFVLAIWNVGAPISGLKWVPYTVAAISVYSLIGGLIIPEFMMYNTASEKAIVAGWELAGPFGHANVLGMYCALAFALVPLIPERRLRLAVGVILAATMIAAASRTALIAAALVAMWWLFCWFRSIARISVRAAGTALVGVSAALMFAVPFADWDPSAFTERALVWAESLKVWQQSPAVGMGVNWFLNDAQQAANIAKWAYVGTGHNMVVDTLVKSGLLGLAVLTLLLVAAIKSTRALRIPSQQIACFGYLIAFFVAATTEAVWALLPNLQLFPISGLIFAVMIVTRHEDVRGSRLDAPI</sequence>
<feature type="transmembrane region" description="Helical" evidence="5">
    <location>
        <begin position="409"/>
        <end position="429"/>
    </location>
</feature>
<dbReference type="InterPro" id="IPR007016">
    <property type="entry name" value="O-antigen_ligase-rel_domated"/>
</dbReference>
<protein>
    <submittedName>
        <fullName evidence="7">Lipid A core-O-antigen ligase-like enyme</fullName>
    </submittedName>
</protein>
<evidence type="ECO:0000256" key="4">
    <source>
        <dbReference type="ARBA" id="ARBA00023136"/>
    </source>
</evidence>
<dbReference type="RefSeq" id="WP_115328425.1">
    <property type="nucleotide sequence ID" value="NZ_JACKST010000052.1"/>
</dbReference>
<evidence type="ECO:0000256" key="3">
    <source>
        <dbReference type="ARBA" id="ARBA00022989"/>
    </source>
</evidence>
<dbReference type="GO" id="GO:0016874">
    <property type="term" value="F:ligase activity"/>
    <property type="evidence" value="ECO:0007669"/>
    <property type="project" value="UniProtKB-KW"/>
</dbReference>
<feature type="transmembrane region" description="Helical" evidence="5">
    <location>
        <begin position="103"/>
        <end position="124"/>
    </location>
</feature>
<feature type="transmembrane region" description="Helical" evidence="5">
    <location>
        <begin position="378"/>
        <end position="397"/>
    </location>
</feature>
<evidence type="ECO:0000256" key="5">
    <source>
        <dbReference type="SAM" id="Phobius"/>
    </source>
</evidence>
<feature type="transmembrane region" description="Helical" evidence="5">
    <location>
        <begin position="299"/>
        <end position="317"/>
    </location>
</feature>
<dbReference type="Pfam" id="PF04932">
    <property type="entry name" value="Wzy_C"/>
    <property type="match status" value="1"/>
</dbReference>
<dbReference type="EMBL" id="UGQM01000001">
    <property type="protein sequence ID" value="STZ45722.1"/>
    <property type="molecule type" value="Genomic_DNA"/>
</dbReference>
<keyword evidence="2 5" id="KW-0812">Transmembrane</keyword>
<evidence type="ECO:0000256" key="1">
    <source>
        <dbReference type="ARBA" id="ARBA00004141"/>
    </source>
</evidence>
<feature type="transmembrane region" description="Helical" evidence="5">
    <location>
        <begin position="223"/>
        <end position="244"/>
    </location>
</feature>
<dbReference type="AlphaFoldDB" id="A0A378SSE2"/>
<keyword evidence="3 5" id="KW-1133">Transmembrane helix</keyword>
<proteinExistence type="predicted"/>
<dbReference type="InterPro" id="IPR051533">
    <property type="entry name" value="WaaL-like"/>
</dbReference>
<dbReference type="PANTHER" id="PTHR37422">
    <property type="entry name" value="TEICHURONIC ACID BIOSYNTHESIS PROTEIN TUAE"/>
    <property type="match status" value="1"/>
</dbReference>
<feature type="domain" description="O-antigen ligase-related" evidence="6">
    <location>
        <begin position="256"/>
        <end position="389"/>
    </location>
</feature>
<evidence type="ECO:0000313" key="7">
    <source>
        <dbReference type="EMBL" id="STZ45722.1"/>
    </source>
</evidence>
<gene>
    <name evidence="7" type="ORF">NCTC10742_04983</name>
</gene>
<organism evidence="7 8">
    <name type="scientific">Mycolicibacterium gilvum</name>
    <dbReference type="NCBI Taxonomy" id="1804"/>
    <lineage>
        <taxon>Bacteria</taxon>
        <taxon>Bacillati</taxon>
        <taxon>Actinomycetota</taxon>
        <taxon>Actinomycetes</taxon>
        <taxon>Mycobacteriales</taxon>
        <taxon>Mycobacteriaceae</taxon>
        <taxon>Mycolicibacterium</taxon>
    </lineage>
</organism>
<feature type="transmembrane region" description="Helical" evidence="5">
    <location>
        <begin position="61"/>
        <end position="83"/>
    </location>
</feature>
<feature type="transmembrane region" description="Helical" evidence="5">
    <location>
        <begin position="274"/>
        <end position="292"/>
    </location>
</feature>
<dbReference type="GO" id="GO:0016020">
    <property type="term" value="C:membrane"/>
    <property type="evidence" value="ECO:0007669"/>
    <property type="project" value="UniProtKB-SubCell"/>
</dbReference>
<feature type="transmembrane region" description="Helical" evidence="5">
    <location>
        <begin position="184"/>
        <end position="203"/>
    </location>
</feature>
<keyword evidence="7" id="KW-0436">Ligase</keyword>
<dbReference type="PANTHER" id="PTHR37422:SF13">
    <property type="entry name" value="LIPOPOLYSACCHARIDE BIOSYNTHESIS PROTEIN PA4999-RELATED"/>
    <property type="match status" value="1"/>
</dbReference>
<evidence type="ECO:0000259" key="6">
    <source>
        <dbReference type="Pfam" id="PF04932"/>
    </source>
</evidence>
<feature type="transmembrane region" description="Helical" evidence="5">
    <location>
        <begin position="136"/>
        <end position="153"/>
    </location>
</feature>